<organism evidence="2 3">
    <name type="scientific">Portunus trituberculatus</name>
    <name type="common">Swimming crab</name>
    <name type="synonym">Neptunus trituberculatus</name>
    <dbReference type="NCBI Taxonomy" id="210409"/>
    <lineage>
        <taxon>Eukaryota</taxon>
        <taxon>Metazoa</taxon>
        <taxon>Ecdysozoa</taxon>
        <taxon>Arthropoda</taxon>
        <taxon>Crustacea</taxon>
        <taxon>Multicrustacea</taxon>
        <taxon>Malacostraca</taxon>
        <taxon>Eumalacostraca</taxon>
        <taxon>Eucarida</taxon>
        <taxon>Decapoda</taxon>
        <taxon>Pleocyemata</taxon>
        <taxon>Brachyura</taxon>
        <taxon>Eubrachyura</taxon>
        <taxon>Portunoidea</taxon>
        <taxon>Portunidae</taxon>
        <taxon>Portuninae</taxon>
        <taxon>Portunus</taxon>
    </lineage>
</organism>
<gene>
    <name evidence="2" type="ORF">E2C01_070114</name>
</gene>
<feature type="region of interest" description="Disordered" evidence="1">
    <location>
        <begin position="1"/>
        <end position="55"/>
    </location>
</feature>
<dbReference type="Proteomes" id="UP000324222">
    <property type="component" value="Unassembled WGS sequence"/>
</dbReference>
<sequence length="82" mass="9534">MPCKTKQQTDRQTDEQTSWNKTCPSLKIKRPLSSQQASEMRNHGHDPPGDETHSHYQPHKLPFIIFYLIRFSSAQVILLSQN</sequence>
<reference evidence="2 3" key="1">
    <citation type="submission" date="2019-05" db="EMBL/GenBank/DDBJ databases">
        <title>Another draft genome of Portunus trituberculatus and its Hox gene families provides insights of decapod evolution.</title>
        <authorList>
            <person name="Jeong J.-H."/>
            <person name="Song I."/>
            <person name="Kim S."/>
            <person name="Choi T."/>
            <person name="Kim D."/>
            <person name="Ryu S."/>
            <person name="Kim W."/>
        </authorList>
    </citation>
    <scope>NUCLEOTIDE SEQUENCE [LARGE SCALE GENOMIC DNA]</scope>
    <source>
        <tissue evidence="2">Muscle</tissue>
    </source>
</reference>
<dbReference type="AlphaFoldDB" id="A0A5B7HTC7"/>
<dbReference type="EMBL" id="VSRR010041718">
    <property type="protein sequence ID" value="MPC75720.1"/>
    <property type="molecule type" value="Genomic_DNA"/>
</dbReference>
<protein>
    <submittedName>
        <fullName evidence="2">Uncharacterized protein</fullName>
    </submittedName>
</protein>
<evidence type="ECO:0000256" key="1">
    <source>
        <dbReference type="SAM" id="MobiDB-lite"/>
    </source>
</evidence>
<feature type="compositionally biased region" description="Basic and acidic residues" evidence="1">
    <location>
        <begin position="40"/>
        <end position="54"/>
    </location>
</feature>
<evidence type="ECO:0000313" key="3">
    <source>
        <dbReference type="Proteomes" id="UP000324222"/>
    </source>
</evidence>
<evidence type="ECO:0000313" key="2">
    <source>
        <dbReference type="EMBL" id="MPC75720.1"/>
    </source>
</evidence>
<comment type="caution">
    <text evidence="2">The sequence shown here is derived from an EMBL/GenBank/DDBJ whole genome shotgun (WGS) entry which is preliminary data.</text>
</comment>
<accession>A0A5B7HTC7</accession>
<proteinExistence type="predicted"/>
<name>A0A5B7HTC7_PORTR</name>
<keyword evidence="3" id="KW-1185">Reference proteome</keyword>